<proteinExistence type="inferred from homology"/>
<evidence type="ECO:0000256" key="3">
    <source>
        <dbReference type="ARBA" id="ARBA00022643"/>
    </source>
</evidence>
<dbReference type="AlphaFoldDB" id="A0A2S4HB75"/>
<feature type="binding site" description="in other chain" evidence="8">
    <location>
        <begin position="10"/>
        <end position="12"/>
    </location>
    <ligand>
        <name>FMN</name>
        <dbReference type="ChEBI" id="CHEBI:58210"/>
        <note>ligand shared between dimeric partners</note>
    </ligand>
</feature>
<dbReference type="RefSeq" id="WP_103685901.1">
    <property type="nucleotide sequence ID" value="NZ_PQGG01000042.1"/>
</dbReference>
<evidence type="ECO:0000313" key="13">
    <source>
        <dbReference type="Proteomes" id="UP000274695"/>
    </source>
</evidence>
<feature type="binding site" evidence="8">
    <location>
        <position position="35"/>
    </location>
    <ligand>
        <name>FMN</name>
        <dbReference type="ChEBI" id="CHEBI:58210"/>
        <note>ligand shared between dimeric partners</note>
    </ligand>
</feature>
<comment type="caution">
    <text evidence="10">The sequence shown here is derived from an EMBL/GenBank/DDBJ whole genome shotgun (WGS) entry which is preliminary data.</text>
</comment>
<evidence type="ECO:0000256" key="2">
    <source>
        <dbReference type="ARBA" id="ARBA00022630"/>
    </source>
</evidence>
<organism evidence="10 12">
    <name type="scientific">Zhongshania marina</name>
    <dbReference type="NCBI Taxonomy" id="2304603"/>
    <lineage>
        <taxon>Bacteria</taxon>
        <taxon>Pseudomonadati</taxon>
        <taxon>Pseudomonadota</taxon>
        <taxon>Gammaproteobacteria</taxon>
        <taxon>Cellvibrionales</taxon>
        <taxon>Spongiibacteraceae</taxon>
        <taxon>Zhongshania</taxon>
    </lineage>
</organism>
<keyword evidence="5 7" id="KW-0560">Oxidoreductase</keyword>
<dbReference type="EMBL" id="PQGG01000042">
    <property type="protein sequence ID" value="POP51256.1"/>
    <property type="molecule type" value="Genomic_DNA"/>
</dbReference>
<evidence type="ECO:0000256" key="5">
    <source>
        <dbReference type="ARBA" id="ARBA00023002"/>
    </source>
</evidence>
<evidence type="ECO:0000256" key="4">
    <source>
        <dbReference type="ARBA" id="ARBA00022857"/>
    </source>
</evidence>
<keyword evidence="3 7" id="KW-0288">FMN</keyword>
<evidence type="ECO:0000259" key="9">
    <source>
        <dbReference type="Pfam" id="PF00881"/>
    </source>
</evidence>
<dbReference type="PANTHER" id="PTHR43821:SF1">
    <property type="entry name" value="NAD(P)H NITROREDUCTASE YDJA-RELATED"/>
    <property type="match status" value="1"/>
</dbReference>
<name>A0A2S4HB75_9GAMM</name>
<keyword evidence="2 7" id="KW-0285">Flavoprotein</keyword>
<keyword evidence="4 7" id="KW-0521">NADP</keyword>
<evidence type="ECO:0000256" key="6">
    <source>
        <dbReference type="ARBA" id="ARBA00023027"/>
    </source>
</evidence>
<accession>A0A2S4HB75</accession>
<evidence type="ECO:0000313" key="12">
    <source>
        <dbReference type="Proteomes" id="UP000237222"/>
    </source>
</evidence>
<dbReference type="SUPFAM" id="SSF55469">
    <property type="entry name" value="FMN-dependent nitroreductase-like"/>
    <property type="match status" value="1"/>
</dbReference>
<dbReference type="CDD" id="cd02135">
    <property type="entry name" value="YdjA-like"/>
    <property type="match status" value="1"/>
</dbReference>
<sequence length="185" mass="20209">MDALTLLKSRNSAAKLCAPAPNDTELQDIFAAASRAPDHGRLRPWRFLLIRGEALSALGDVFAKAAMERDPAVTEADCQRFRMQPLRAPLIVVVIARIEDHPKIPVIEQQLSAACAAHGALLAAEALGYAGIWRTGVNAFDPNVHKALGLERSEEISGFLYIGSRDGQAKPLPVLEMSDFVKEWR</sequence>
<feature type="binding site" description="in other chain" evidence="8">
    <location>
        <begin position="133"/>
        <end position="135"/>
    </location>
    <ligand>
        <name>FMN</name>
        <dbReference type="ChEBI" id="CHEBI:58210"/>
        <note>ligand shared between dimeric partners</note>
    </ligand>
</feature>
<dbReference type="EC" id="1.-.-.-" evidence="7"/>
<gene>
    <name evidence="10" type="ORF">C0068_18240</name>
    <name evidence="11" type="ORF">D0911_10255</name>
</gene>
<keyword evidence="6 7" id="KW-0520">NAD</keyword>
<keyword evidence="13" id="KW-1185">Reference proteome</keyword>
<dbReference type="EMBL" id="RHGB01000010">
    <property type="protein sequence ID" value="RNL63482.1"/>
    <property type="molecule type" value="Genomic_DNA"/>
</dbReference>
<evidence type="ECO:0000256" key="1">
    <source>
        <dbReference type="ARBA" id="ARBA00007118"/>
    </source>
</evidence>
<dbReference type="InterPro" id="IPR026021">
    <property type="entry name" value="YdjA-like"/>
</dbReference>
<feature type="domain" description="Nitroreductase" evidence="9">
    <location>
        <begin position="18"/>
        <end position="163"/>
    </location>
</feature>
<dbReference type="GO" id="GO:0016491">
    <property type="term" value="F:oxidoreductase activity"/>
    <property type="evidence" value="ECO:0007669"/>
    <property type="project" value="UniProtKB-UniRule"/>
</dbReference>
<protein>
    <recommendedName>
        <fullName evidence="7">Putative NAD(P)H nitroreductase</fullName>
        <ecNumber evidence="7">1.-.-.-</ecNumber>
    </recommendedName>
</protein>
<dbReference type="InterPro" id="IPR052530">
    <property type="entry name" value="NAD(P)H_nitroreductase"/>
</dbReference>
<dbReference type="Proteomes" id="UP000237222">
    <property type="component" value="Unassembled WGS sequence"/>
</dbReference>
<dbReference type="Pfam" id="PF00881">
    <property type="entry name" value="Nitroreductase"/>
    <property type="match status" value="1"/>
</dbReference>
<dbReference type="Gene3D" id="3.40.109.10">
    <property type="entry name" value="NADH Oxidase"/>
    <property type="match status" value="1"/>
</dbReference>
<dbReference type="InterPro" id="IPR000415">
    <property type="entry name" value="Nitroreductase-like"/>
</dbReference>
<evidence type="ECO:0000313" key="11">
    <source>
        <dbReference type="EMBL" id="RNL63482.1"/>
    </source>
</evidence>
<reference evidence="10" key="1">
    <citation type="submission" date="2018-01" db="EMBL/GenBank/DDBJ databases">
        <authorList>
            <person name="Yu X.-D."/>
        </authorList>
    </citation>
    <scope>NUCLEOTIDE SEQUENCE</scope>
    <source>
        <strain evidence="10">ZX-21</strain>
    </source>
</reference>
<dbReference type="PANTHER" id="PTHR43821">
    <property type="entry name" value="NAD(P)H NITROREDUCTASE YDJA-RELATED"/>
    <property type="match status" value="1"/>
</dbReference>
<reference evidence="11 13" key="2">
    <citation type="submission" date="2018-10" db="EMBL/GenBank/DDBJ databases">
        <title>Draft genome sequence of Zhongshania sp. DSW25-10.</title>
        <authorList>
            <person name="Oh J."/>
        </authorList>
    </citation>
    <scope>NUCLEOTIDE SEQUENCE [LARGE SCALE GENOMIC DNA]</scope>
    <source>
        <strain evidence="11 13">DSW25-10</strain>
    </source>
</reference>
<comment type="similarity">
    <text evidence="1 7">Belongs to the nitroreductase family.</text>
</comment>
<dbReference type="OrthoDB" id="9804207at2"/>
<evidence type="ECO:0000256" key="7">
    <source>
        <dbReference type="PIRNR" id="PIRNR000232"/>
    </source>
</evidence>
<dbReference type="Proteomes" id="UP000274695">
    <property type="component" value="Unassembled WGS sequence"/>
</dbReference>
<dbReference type="PIRSF" id="PIRSF000232">
    <property type="entry name" value="YdjA"/>
    <property type="match status" value="1"/>
</dbReference>
<evidence type="ECO:0000313" key="10">
    <source>
        <dbReference type="EMBL" id="POP51256.1"/>
    </source>
</evidence>
<feature type="binding site" evidence="8">
    <location>
        <position position="39"/>
    </location>
    <ligand>
        <name>FMN</name>
        <dbReference type="ChEBI" id="CHEBI:58210"/>
        <note>ligand shared between dimeric partners</note>
    </ligand>
</feature>
<evidence type="ECO:0000256" key="8">
    <source>
        <dbReference type="PIRSR" id="PIRSR000232-1"/>
    </source>
</evidence>
<dbReference type="InterPro" id="IPR029479">
    <property type="entry name" value="Nitroreductase"/>
</dbReference>
<comment type="cofactor">
    <cofactor evidence="8">
        <name>FMN</name>
        <dbReference type="ChEBI" id="CHEBI:58210"/>
    </cofactor>
    <text evidence="8">Binds 1 FMN per subunit.</text>
</comment>